<name>A0A8G2BIF1_9PROT</name>
<dbReference type="Gene3D" id="3.40.50.150">
    <property type="entry name" value="Vaccinia Virus protein VP39"/>
    <property type="match status" value="1"/>
</dbReference>
<dbReference type="OrthoDB" id="7373614at2"/>
<accession>A0A8G2BIF1</accession>
<evidence type="ECO:0008006" key="3">
    <source>
        <dbReference type="Google" id="ProtNLM"/>
    </source>
</evidence>
<keyword evidence="2" id="KW-1185">Reference proteome</keyword>
<dbReference type="InterPro" id="IPR029063">
    <property type="entry name" value="SAM-dependent_MTases_sf"/>
</dbReference>
<protein>
    <recommendedName>
        <fullName evidence="3">Methyltransferase domain-containing protein</fullName>
    </recommendedName>
</protein>
<dbReference type="EMBL" id="FNBW01000007">
    <property type="protein sequence ID" value="SDF88077.1"/>
    <property type="molecule type" value="Genomic_DNA"/>
</dbReference>
<dbReference type="AlphaFoldDB" id="A0A8G2BIF1"/>
<evidence type="ECO:0000313" key="2">
    <source>
        <dbReference type="Proteomes" id="UP000198615"/>
    </source>
</evidence>
<dbReference type="SUPFAM" id="SSF53335">
    <property type="entry name" value="S-adenosyl-L-methionine-dependent methyltransferases"/>
    <property type="match status" value="1"/>
</dbReference>
<organism evidence="1 2">
    <name type="scientific">Thalassobaculum litoreum DSM 18839</name>
    <dbReference type="NCBI Taxonomy" id="1123362"/>
    <lineage>
        <taxon>Bacteria</taxon>
        <taxon>Pseudomonadati</taxon>
        <taxon>Pseudomonadota</taxon>
        <taxon>Alphaproteobacteria</taxon>
        <taxon>Rhodospirillales</taxon>
        <taxon>Thalassobaculaceae</taxon>
        <taxon>Thalassobaculum</taxon>
    </lineage>
</organism>
<dbReference type="RefSeq" id="WP_093150952.1">
    <property type="nucleotide sequence ID" value="NZ_FNBW01000007.1"/>
</dbReference>
<evidence type="ECO:0000313" key="1">
    <source>
        <dbReference type="EMBL" id="SDF88077.1"/>
    </source>
</evidence>
<reference evidence="1 2" key="1">
    <citation type="submission" date="2016-10" db="EMBL/GenBank/DDBJ databases">
        <authorList>
            <person name="Varghese N."/>
            <person name="Submissions S."/>
        </authorList>
    </citation>
    <scope>NUCLEOTIDE SEQUENCE [LARGE SCALE GENOMIC DNA]</scope>
    <source>
        <strain evidence="1 2">DSM 18839</strain>
    </source>
</reference>
<proteinExistence type="predicted"/>
<comment type="caution">
    <text evidence="1">The sequence shown here is derived from an EMBL/GenBank/DDBJ whole genome shotgun (WGS) entry which is preliminary data.</text>
</comment>
<gene>
    <name evidence="1" type="ORF">SAMN05660686_02668</name>
</gene>
<dbReference type="Proteomes" id="UP000198615">
    <property type="component" value="Unassembled WGS sequence"/>
</dbReference>
<sequence>MDAASYRLSETLAKRAMRSLRQTGIHAPEYFESTGFLTRVESMEDLVILLDVMHNNRFDDFVAELGGLSDADMAELLDAFVDYARFFLTQFPSAEIPIPLSGMLSQYAIALKLRGIPERKTVLEIGPGSGLLSFFLAKDPGVERYDQVEATESFYLLQSLVNRHVYGTRFLDHAQLDSRSLDLGGIDFETMRAQHKEILVNYEKPESLTVERRPRAEHFPWWRLEDLAARRYDVVTSNANLTEFSETALRYYASLFVTVLKPTGVFLAQCPGGGKTSGDVALRALMDVGLRPLVIAARYIGRNPKHPAALPGGKQLVTANLIFVPPGHPSYERASDPNQKMPIIDADDPLTRSMLGLDRIPGTVRSRDEVLAAVAERLVDLG</sequence>